<protein>
    <recommendedName>
        <fullName evidence="4">VWFA domain-containing protein</fullName>
    </recommendedName>
</protein>
<evidence type="ECO:0000313" key="6">
    <source>
        <dbReference type="Proteomes" id="UP000185469"/>
    </source>
</evidence>
<dbReference type="Gene3D" id="2.60.40.10">
    <property type="entry name" value="Immunoglobulins"/>
    <property type="match status" value="1"/>
</dbReference>
<gene>
    <name evidence="5" type="ORF">CSPHI_00670</name>
</gene>
<feature type="signal peptide" evidence="3">
    <location>
        <begin position="1"/>
        <end position="36"/>
    </location>
</feature>
<feature type="compositionally biased region" description="Low complexity" evidence="1">
    <location>
        <begin position="89"/>
        <end position="104"/>
    </location>
</feature>
<feature type="chain" id="PRO_5012453780" description="VWFA domain-containing protein" evidence="3">
    <location>
        <begin position="37"/>
        <end position="897"/>
    </location>
</feature>
<dbReference type="EMBL" id="CP009248">
    <property type="protein sequence ID" value="APT89850.1"/>
    <property type="molecule type" value="Genomic_DNA"/>
</dbReference>
<sequence>MATPRNGSIRRALPRRAIALVSVSAMLLLGGNAAGAQEAIPAEETSTTTAEQTTTAEPTTAETTTADVPTAEPSADPAPAEDPAPAPEPATTEPAPSTAEETPGTGEGDEAIAEEEPEATEGDDGEAAEDGGFIESGEPVELPGQLSPGADRPTPRMGRAGGYPDWFTENPAPNPSAPVRCGLRVALVFDLSGSIGAAGEQGSQDAANGVIDELAGTPAEIGIYNFAYEGGQVPQATGGPYSMLDDADVAAARNNAQNLRRPSNAWTNTEAGVKEVPLGLYDIVYFVTDGKPTTNDARTGGYPMGAHAADVTDAIIAANRLKESGTRIVPIGVGLGNTKFFPYRNDIEVGYRATKVRDRLYIIYQGGETVARWTGSRYKDYYRKNGRKEYYRDHPELWSVEETNPYSGRRLLRDLSSRDAPIEVDTYQEVPVRLVEQILAGCRGRVDVTKRIVDDQGNELSRGEGWEFTASTADPVLEDGSERVDSLARVTDAEGRTGFRVDAKKPLEVTLTETAQEGFALSPQEGKNARCFTSKNGKRVPVEVRDKGENGFAVTMPELKNRLGAVDCIVDNREVPTAAARKEPVLGEPVQVNPDGTAELSYTVTVANPSTANEAAAGELFDIIRLPADVVAAGDATVAFAEVDGVEVTGPTATIAQAELTRDSRVRLAESATLAPGKELPVTVTIPVQVEDIAGADWDRLGRCEGDGSTVSPVGVPNSVELAGDEDPADDNACIPLTPPREAVVNIAKVDNEDTLTPLDGSEFALYGSTPDGSIDWDDRITGGPGNDRLAEGVREGRYHLVETKAPEGYALLASPVAVEVTGHAEGYTIALADDADGGLVAVGPGEEDAAADELWVRVADLTTGTLPKTGGTGPAPFALAALLAFAAALAARRRLS</sequence>
<proteinExistence type="predicted"/>
<evidence type="ECO:0000256" key="2">
    <source>
        <dbReference type="SAM" id="Phobius"/>
    </source>
</evidence>
<dbReference type="KEGG" id="csph:CSPHI_00670"/>
<dbReference type="Gene3D" id="3.40.50.410">
    <property type="entry name" value="von Willebrand factor, type A domain"/>
    <property type="match status" value="1"/>
</dbReference>
<dbReference type="GO" id="GO:0005975">
    <property type="term" value="P:carbohydrate metabolic process"/>
    <property type="evidence" value="ECO:0007669"/>
    <property type="project" value="UniProtKB-ARBA"/>
</dbReference>
<dbReference type="InterPro" id="IPR041033">
    <property type="entry name" value="SpaA_PFL_dom_1"/>
</dbReference>
<keyword evidence="2" id="KW-0812">Transmembrane</keyword>
<feature type="compositionally biased region" description="Low complexity" evidence="1">
    <location>
        <begin position="37"/>
        <end position="79"/>
    </location>
</feature>
<evidence type="ECO:0000256" key="1">
    <source>
        <dbReference type="SAM" id="MobiDB-lite"/>
    </source>
</evidence>
<dbReference type="RefSeq" id="WP_075691043.1">
    <property type="nucleotide sequence ID" value="NZ_CP009248.1"/>
</dbReference>
<organism evidence="5 6">
    <name type="scientific">Corynebacterium sphenisci DSM 44792</name>
    <dbReference type="NCBI Taxonomy" id="1437874"/>
    <lineage>
        <taxon>Bacteria</taxon>
        <taxon>Bacillati</taxon>
        <taxon>Actinomycetota</taxon>
        <taxon>Actinomycetes</taxon>
        <taxon>Mycobacteriales</taxon>
        <taxon>Corynebacteriaceae</taxon>
        <taxon>Corynebacterium</taxon>
    </lineage>
</organism>
<evidence type="ECO:0000259" key="4">
    <source>
        <dbReference type="PROSITE" id="PS50234"/>
    </source>
</evidence>
<keyword evidence="3" id="KW-0732">Signal</keyword>
<evidence type="ECO:0000256" key="3">
    <source>
        <dbReference type="SAM" id="SignalP"/>
    </source>
</evidence>
<dbReference type="PROSITE" id="PS50234">
    <property type="entry name" value="VWFA"/>
    <property type="match status" value="1"/>
</dbReference>
<keyword evidence="2" id="KW-0472">Membrane</keyword>
<dbReference type="OrthoDB" id="4424254at2"/>
<dbReference type="CDD" id="cd00198">
    <property type="entry name" value="vWFA"/>
    <property type="match status" value="1"/>
</dbReference>
<dbReference type="InterPro" id="IPR002035">
    <property type="entry name" value="VWF_A"/>
</dbReference>
<feature type="compositionally biased region" description="Acidic residues" evidence="1">
    <location>
        <begin position="107"/>
        <end position="129"/>
    </location>
</feature>
<accession>A0A1L7CVL8</accession>
<name>A0A1L7CVL8_9CORY</name>
<dbReference type="Proteomes" id="UP000185469">
    <property type="component" value="Chromosome"/>
</dbReference>
<reference evidence="5 6" key="1">
    <citation type="submission" date="2014-08" db="EMBL/GenBank/DDBJ databases">
        <title>Complete genome sequence of Corynebacterium sphenisci CECT 5990(T) (=DSM 44792(T)), isolated from healthy wild penguins.</title>
        <authorList>
            <person name="Ruckert C."/>
            <person name="Albersmeier A."/>
            <person name="Winkler A."/>
            <person name="Kalinowski J."/>
        </authorList>
    </citation>
    <scope>NUCLEOTIDE SEQUENCE [LARGE SCALE GENOMIC DNA]</scope>
    <source>
        <strain evidence="5 6">DSM 44792</strain>
    </source>
</reference>
<keyword evidence="6" id="KW-1185">Reference proteome</keyword>
<feature type="transmembrane region" description="Helical" evidence="2">
    <location>
        <begin position="874"/>
        <end position="892"/>
    </location>
</feature>
<dbReference type="Pfam" id="PF17802">
    <property type="entry name" value="SpaA"/>
    <property type="match status" value="1"/>
</dbReference>
<keyword evidence="2" id="KW-1133">Transmembrane helix</keyword>
<dbReference type="AlphaFoldDB" id="A0A1L7CVL8"/>
<dbReference type="InterPro" id="IPR036465">
    <property type="entry name" value="vWFA_dom_sf"/>
</dbReference>
<dbReference type="STRING" id="1437874.CSPHI_00670"/>
<evidence type="ECO:0000313" key="5">
    <source>
        <dbReference type="EMBL" id="APT89850.1"/>
    </source>
</evidence>
<dbReference type="SUPFAM" id="SSF53300">
    <property type="entry name" value="vWA-like"/>
    <property type="match status" value="1"/>
</dbReference>
<dbReference type="InterPro" id="IPR013783">
    <property type="entry name" value="Ig-like_fold"/>
</dbReference>
<feature type="region of interest" description="Disordered" evidence="1">
    <location>
        <begin position="37"/>
        <end position="171"/>
    </location>
</feature>
<feature type="domain" description="VWFA" evidence="4">
    <location>
        <begin position="184"/>
        <end position="334"/>
    </location>
</feature>